<organism evidence="6 7">
    <name type="scientific">Leeia aquatica</name>
    <dbReference type="NCBI Taxonomy" id="2725557"/>
    <lineage>
        <taxon>Bacteria</taxon>
        <taxon>Pseudomonadati</taxon>
        <taxon>Pseudomonadota</taxon>
        <taxon>Betaproteobacteria</taxon>
        <taxon>Neisseriales</taxon>
        <taxon>Leeiaceae</taxon>
        <taxon>Leeia</taxon>
    </lineage>
</organism>
<dbReference type="SMART" id="SM00267">
    <property type="entry name" value="GGDEF"/>
    <property type="match status" value="1"/>
</dbReference>
<dbReference type="Pfam" id="PF00990">
    <property type="entry name" value="GGDEF"/>
    <property type="match status" value="1"/>
</dbReference>
<sequence>MLAELDLRDNPYAEQRRKGFRWLKFDAPLEEAYLAYLLQRYQLPRRIGGIILTLVLLFFLAQDIHFALTHYVPTLSGALIALRLICIAAIQCCAWIGERQTSPMQSQRWIIYGLLSLSLCTLASTLLYQPVLLGLGIPVALDTNFLLLIAIFFPIGHNYWNAVKLALLVCISSWLMLALMLSPEAMPDFWHLLPYQVTALLGLAGMRFSHDHATRAQFLTRGILNHLAGTDGLTGLLNRRAFELRAQQSLQQAQREHKGTALLLMDVDHFKAYNDLYGHPAGDQALRQIGQLLQQQLQRGTDLAARLGGEEFAILLHDCSAQHAQQVARRIIHEAEHRLAIPHAHSNTASHVTLSLGYGLAEPGETLAELYQRTDFALYRAKSSGRNRAEAATPGSQIPFPFSE</sequence>
<dbReference type="SUPFAM" id="SSF55073">
    <property type="entry name" value="Nucleotide cyclase"/>
    <property type="match status" value="1"/>
</dbReference>
<keyword evidence="4" id="KW-1133">Transmembrane helix</keyword>
<dbReference type="FunFam" id="3.30.70.270:FF:000001">
    <property type="entry name" value="Diguanylate cyclase domain protein"/>
    <property type="match status" value="1"/>
</dbReference>
<evidence type="ECO:0000256" key="2">
    <source>
        <dbReference type="ARBA" id="ARBA00034247"/>
    </source>
</evidence>
<keyword evidence="4" id="KW-0472">Membrane</keyword>
<dbReference type="PANTHER" id="PTHR45138">
    <property type="entry name" value="REGULATORY COMPONENTS OF SENSORY TRANSDUCTION SYSTEM"/>
    <property type="match status" value="1"/>
</dbReference>
<dbReference type="GO" id="GO:0043709">
    <property type="term" value="P:cell adhesion involved in single-species biofilm formation"/>
    <property type="evidence" value="ECO:0007669"/>
    <property type="project" value="TreeGrafter"/>
</dbReference>
<feature type="region of interest" description="Disordered" evidence="3">
    <location>
        <begin position="385"/>
        <end position="404"/>
    </location>
</feature>
<dbReference type="GO" id="GO:0052621">
    <property type="term" value="F:diguanylate cyclase activity"/>
    <property type="evidence" value="ECO:0007669"/>
    <property type="project" value="UniProtKB-EC"/>
</dbReference>
<proteinExistence type="predicted"/>
<comment type="catalytic activity">
    <reaction evidence="2">
        <text>2 GTP = 3',3'-c-di-GMP + 2 diphosphate</text>
        <dbReference type="Rhea" id="RHEA:24898"/>
        <dbReference type="ChEBI" id="CHEBI:33019"/>
        <dbReference type="ChEBI" id="CHEBI:37565"/>
        <dbReference type="ChEBI" id="CHEBI:58805"/>
        <dbReference type="EC" id="2.7.7.65"/>
    </reaction>
</comment>
<keyword evidence="4" id="KW-0812">Transmembrane</keyword>
<feature type="domain" description="GGDEF" evidence="5">
    <location>
        <begin position="258"/>
        <end position="394"/>
    </location>
</feature>
<dbReference type="RefSeq" id="WP_168876425.1">
    <property type="nucleotide sequence ID" value="NZ_JABAIM010000001.1"/>
</dbReference>
<comment type="caution">
    <text evidence="6">The sequence shown here is derived from an EMBL/GenBank/DDBJ whole genome shotgun (WGS) entry which is preliminary data.</text>
</comment>
<feature type="transmembrane region" description="Helical" evidence="4">
    <location>
        <begin position="109"/>
        <end position="129"/>
    </location>
</feature>
<dbReference type="PROSITE" id="PS50887">
    <property type="entry name" value="GGDEF"/>
    <property type="match status" value="1"/>
</dbReference>
<evidence type="ECO:0000313" key="7">
    <source>
        <dbReference type="Proteomes" id="UP000587991"/>
    </source>
</evidence>
<dbReference type="Proteomes" id="UP000587991">
    <property type="component" value="Unassembled WGS sequence"/>
</dbReference>
<evidence type="ECO:0000256" key="1">
    <source>
        <dbReference type="ARBA" id="ARBA00012528"/>
    </source>
</evidence>
<dbReference type="EC" id="2.7.7.65" evidence="1"/>
<feature type="transmembrane region" description="Helical" evidence="4">
    <location>
        <begin position="165"/>
        <end position="183"/>
    </location>
</feature>
<dbReference type="Gene3D" id="3.30.70.270">
    <property type="match status" value="1"/>
</dbReference>
<feature type="transmembrane region" description="Helical" evidence="4">
    <location>
        <begin position="74"/>
        <end position="97"/>
    </location>
</feature>
<keyword evidence="7" id="KW-1185">Reference proteome</keyword>
<dbReference type="GO" id="GO:0005886">
    <property type="term" value="C:plasma membrane"/>
    <property type="evidence" value="ECO:0007669"/>
    <property type="project" value="TreeGrafter"/>
</dbReference>
<name>A0A847SFW6_9NEIS</name>
<evidence type="ECO:0000259" key="5">
    <source>
        <dbReference type="PROSITE" id="PS50887"/>
    </source>
</evidence>
<dbReference type="InterPro" id="IPR029787">
    <property type="entry name" value="Nucleotide_cyclase"/>
</dbReference>
<dbReference type="AlphaFoldDB" id="A0A847SFW6"/>
<dbReference type="CDD" id="cd01949">
    <property type="entry name" value="GGDEF"/>
    <property type="match status" value="1"/>
</dbReference>
<dbReference type="PANTHER" id="PTHR45138:SF9">
    <property type="entry name" value="DIGUANYLATE CYCLASE DGCM-RELATED"/>
    <property type="match status" value="1"/>
</dbReference>
<evidence type="ECO:0000313" key="6">
    <source>
        <dbReference type="EMBL" id="NLR74842.1"/>
    </source>
</evidence>
<evidence type="ECO:0000256" key="3">
    <source>
        <dbReference type="SAM" id="MobiDB-lite"/>
    </source>
</evidence>
<protein>
    <recommendedName>
        <fullName evidence="1">diguanylate cyclase</fullName>
        <ecNumber evidence="1">2.7.7.65</ecNumber>
    </recommendedName>
</protein>
<evidence type="ECO:0000256" key="4">
    <source>
        <dbReference type="SAM" id="Phobius"/>
    </source>
</evidence>
<dbReference type="InterPro" id="IPR000160">
    <property type="entry name" value="GGDEF_dom"/>
</dbReference>
<feature type="transmembrane region" description="Helical" evidence="4">
    <location>
        <begin position="135"/>
        <end position="153"/>
    </location>
</feature>
<dbReference type="EMBL" id="JABAIM010000001">
    <property type="protein sequence ID" value="NLR74842.1"/>
    <property type="molecule type" value="Genomic_DNA"/>
</dbReference>
<accession>A0A847SFW6</accession>
<reference evidence="6 7" key="1">
    <citation type="submission" date="2020-04" db="EMBL/GenBank/DDBJ databases">
        <title>Draft genome of Leeia sp. IMCC25680.</title>
        <authorList>
            <person name="Song J."/>
            <person name="Cho J.-C."/>
        </authorList>
    </citation>
    <scope>NUCLEOTIDE SEQUENCE [LARGE SCALE GENOMIC DNA]</scope>
    <source>
        <strain evidence="6 7">IMCC25680</strain>
    </source>
</reference>
<feature type="transmembrane region" description="Helical" evidence="4">
    <location>
        <begin position="47"/>
        <end position="68"/>
    </location>
</feature>
<dbReference type="GO" id="GO:1902201">
    <property type="term" value="P:negative regulation of bacterial-type flagellum-dependent cell motility"/>
    <property type="evidence" value="ECO:0007669"/>
    <property type="project" value="TreeGrafter"/>
</dbReference>
<dbReference type="NCBIfam" id="TIGR00254">
    <property type="entry name" value="GGDEF"/>
    <property type="match status" value="1"/>
</dbReference>
<dbReference type="InterPro" id="IPR043128">
    <property type="entry name" value="Rev_trsase/Diguanyl_cyclase"/>
</dbReference>
<gene>
    <name evidence="6" type="ORF">HF682_06695</name>
</gene>
<dbReference type="InterPro" id="IPR050469">
    <property type="entry name" value="Diguanylate_Cyclase"/>
</dbReference>